<feature type="compositionally biased region" description="Basic and acidic residues" evidence="1">
    <location>
        <begin position="120"/>
        <end position="141"/>
    </location>
</feature>
<feature type="region of interest" description="Disordered" evidence="1">
    <location>
        <begin position="602"/>
        <end position="626"/>
    </location>
</feature>
<feature type="compositionally biased region" description="Acidic residues" evidence="1">
    <location>
        <begin position="97"/>
        <end position="108"/>
    </location>
</feature>
<reference evidence="2" key="1">
    <citation type="submission" date="2023-07" db="EMBL/GenBank/DDBJ databases">
        <title>Chromosome-level Genome Assembly of Striped Snakehead (Channa striata).</title>
        <authorList>
            <person name="Liu H."/>
        </authorList>
    </citation>
    <scope>NUCLEOTIDE SEQUENCE</scope>
    <source>
        <strain evidence="2">Gz</strain>
        <tissue evidence="2">Muscle</tissue>
    </source>
</reference>
<dbReference type="EMBL" id="JAUPFM010000019">
    <property type="protein sequence ID" value="KAK2821057.1"/>
    <property type="molecule type" value="Genomic_DNA"/>
</dbReference>
<sequence>MKNNKQYKANGVQKPKHGKEITGEINKTAKPKPPAKAHNLKPGRVNNKLPTNTKKKRSYKEKKTEPEPESDTGSSVEVTEEESSDDEKQEHHGSNEESAEMEESEQSSEEQAKASRHTGHTADKYLSKKPSKEVKSRRNSEVKSVTSATKAEENKQDIEASDSNVSDGLEDSKTSQKQKKTALKVCRPPRPSKPAEKLNFKIFKKIKADVQAEKTGKKTAKAEKKMLEKNTEQKNNKVKKNKKPTKEDKPTSATEEFQALKLISPKKADDTAKGKTQSRIKTKNSNKTDSDVDPDTDIEEEVTELPLSRTTESQNQTMLFKSKDKTLKAILEPGVQQDTNSVVNVHPQSLILEKIETATLQGKANRLKFAKLDEETLVSEIIDVGSTKHEEHLTAQRKGTTTLRQVSSWIQKKMPKGLNMRKRLSAWTKAIGFSRWLSLQAVQNKQGTRKSKSIILKHRMAMKALSKTNLTSRKGRSFSKHEENVRSQETAVEAEGELAPSTEKEMEAKYAVVLPRMNIKSNDRQIKAGKVPLSVCLVPSSASTPSRTDESPEESSTSECTPPKPGARLVLPATSDLHILKYIKKPLLGGVTASGDVAKSFPMSFGPEESSNTEDKDTRNTLNNKNEVDAEKGTLDHCQINLSKMSLSGEMIGVGLDRLERSDTTGIPRSDTQPFPNGEASRVMSRVWSLHEEETDREVAQLMGEGSIYAGNLLMSGDPQDWLQTKNLLPHQTVEKLTKWTVSDDGGQARRIAVQNVRGPWELKDPGQEMLEGPLVSTLVLILFYAWFSALL</sequence>
<dbReference type="AlphaFoldDB" id="A0AA88LQN3"/>
<feature type="compositionally biased region" description="Basic residues" evidence="1">
    <location>
        <begin position="29"/>
        <end position="41"/>
    </location>
</feature>
<proteinExistence type="predicted"/>
<evidence type="ECO:0000313" key="2">
    <source>
        <dbReference type="EMBL" id="KAK2821057.1"/>
    </source>
</evidence>
<feature type="region of interest" description="Disordered" evidence="1">
    <location>
        <begin position="1"/>
        <end position="296"/>
    </location>
</feature>
<organism evidence="2 3">
    <name type="scientific">Channa striata</name>
    <name type="common">Snakehead murrel</name>
    <name type="synonym">Ophicephalus striatus</name>
    <dbReference type="NCBI Taxonomy" id="64152"/>
    <lineage>
        <taxon>Eukaryota</taxon>
        <taxon>Metazoa</taxon>
        <taxon>Chordata</taxon>
        <taxon>Craniata</taxon>
        <taxon>Vertebrata</taxon>
        <taxon>Euteleostomi</taxon>
        <taxon>Actinopterygii</taxon>
        <taxon>Neopterygii</taxon>
        <taxon>Teleostei</taxon>
        <taxon>Neoteleostei</taxon>
        <taxon>Acanthomorphata</taxon>
        <taxon>Anabantaria</taxon>
        <taxon>Anabantiformes</taxon>
        <taxon>Channoidei</taxon>
        <taxon>Channidae</taxon>
        <taxon>Channa</taxon>
    </lineage>
</organism>
<feature type="compositionally biased region" description="Basic and acidic residues" evidence="1">
    <location>
        <begin position="86"/>
        <end position="95"/>
    </location>
</feature>
<evidence type="ECO:0000256" key="1">
    <source>
        <dbReference type="SAM" id="MobiDB-lite"/>
    </source>
</evidence>
<accession>A0AA88LQN3</accession>
<feature type="region of interest" description="Disordered" evidence="1">
    <location>
        <begin position="538"/>
        <end position="567"/>
    </location>
</feature>
<keyword evidence="3" id="KW-1185">Reference proteome</keyword>
<name>A0AA88LQN3_CHASR</name>
<gene>
    <name evidence="2" type="ORF">Q5P01_024016</name>
</gene>
<comment type="caution">
    <text evidence="2">The sequence shown here is derived from an EMBL/GenBank/DDBJ whole genome shotgun (WGS) entry which is preliminary data.</text>
</comment>
<evidence type="ECO:0000313" key="3">
    <source>
        <dbReference type="Proteomes" id="UP001187415"/>
    </source>
</evidence>
<feature type="compositionally biased region" description="Basic and acidic residues" evidence="1">
    <location>
        <begin position="206"/>
        <end position="235"/>
    </location>
</feature>
<protein>
    <submittedName>
        <fullName evidence="2">Uncharacterized protein</fullName>
    </submittedName>
</protein>
<feature type="region of interest" description="Disordered" evidence="1">
    <location>
        <begin position="471"/>
        <end position="501"/>
    </location>
</feature>
<dbReference type="Proteomes" id="UP001187415">
    <property type="component" value="Unassembled WGS sequence"/>
</dbReference>